<reference evidence="2" key="3">
    <citation type="submission" date="2023-05" db="EMBL/GenBank/DDBJ databases">
        <authorList>
            <person name="Smith C.H."/>
        </authorList>
    </citation>
    <scope>NUCLEOTIDE SEQUENCE</scope>
    <source>
        <strain evidence="2">CHS0354</strain>
        <tissue evidence="2">Mantle</tissue>
    </source>
</reference>
<feature type="region of interest" description="Disordered" evidence="1">
    <location>
        <begin position="18"/>
        <end position="40"/>
    </location>
</feature>
<sequence length="61" mass="6746">MDTKSAAVHYIPSVLEGDGGYKNKTKKKTTKKQHKPRKSQICCQGMAQEITHEADLPTCNA</sequence>
<name>A0AAE0TGK2_9BIVA</name>
<feature type="non-terminal residue" evidence="2">
    <location>
        <position position="61"/>
    </location>
</feature>
<feature type="compositionally biased region" description="Basic residues" evidence="1">
    <location>
        <begin position="23"/>
        <end position="38"/>
    </location>
</feature>
<dbReference type="AlphaFoldDB" id="A0AAE0TGK2"/>
<accession>A0AAE0TGK2</accession>
<reference evidence="2" key="2">
    <citation type="journal article" date="2021" name="Genome Biol. Evol.">
        <title>Developing a high-quality reference genome for a parasitic bivalve with doubly uniparental inheritance (Bivalvia: Unionida).</title>
        <authorList>
            <person name="Smith C.H."/>
        </authorList>
    </citation>
    <scope>NUCLEOTIDE SEQUENCE</scope>
    <source>
        <strain evidence="2">CHS0354</strain>
        <tissue evidence="2">Mantle</tissue>
    </source>
</reference>
<dbReference type="EMBL" id="JAEAOA010001348">
    <property type="protein sequence ID" value="KAK3609490.1"/>
    <property type="molecule type" value="Genomic_DNA"/>
</dbReference>
<dbReference type="Proteomes" id="UP001195483">
    <property type="component" value="Unassembled WGS sequence"/>
</dbReference>
<evidence type="ECO:0000313" key="2">
    <source>
        <dbReference type="EMBL" id="KAK3609490.1"/>
    </source>
</evidence>
<gene>
    <name evidence="2" type="ORF">CHS0354_022254</name>
</gene>
<reference evidence="2" key="1">
    <citation type="journal article" date="2021" name="Genome Biol. Evol.">
        <title>A High-Quality Reference Genome for a Parasitic Bivalve with Doubly Uniparental Inheritance (Bivalvia: Unionida).</title>
        <authorList>
            <person name="Smith C.H."/>
        </authorList>
    </citation>
    <scope>NUCLEOTIDE SEQUENCE</scope>
    <source>
        <strain evidence="2">CHS0354</strain>
    </source>
</reference>
<proteinExistence type="predicted"/>
<evidence type="ECO:0000256" key="1">
    <source>
        <dbReference type="SAM" id="MobiDB-lite"/>
    </source>
</evidence>
<protein>
    <submittedName>
        <fullName evidence="2">Uncharacterized protein</fullName>
    </submittedName>
</protein>
<organism evidence="2 3">
    <name type="scientific">Potamilus streckersoni</name>
    <dbReference type="NCBI Taxonomy" id="2493646"/>
    <lineage>
        <taxon>Eukaryota</taxon>
        <taxon>Metazoa</taxon>
        <taxon>Spiralia</taxon>
        <taxon>Lophotrochozoa</taxon>
        <taxon>Mollusca</taxon>
        <taxon>Bivalvia</taxon>
        <taxon>Autobranchia</taxon>
        <taxon>Heteroconchia</taxon>
        <taxon>Palaeoheterodonta</taxon>
        <taxon>Unionida</taxon>
        <taxon>Unionoidea</taxon>
        <taxon>Unionidae</taxon>
        <taxon>Ambleminae</taxon>
        <taxon>Lampsilini</taxon>
        <taxon>Potamilus</taxon>
    </lineage>
</organism>
<evidence type="ECO:0000313" key="3">
    <source>
        <dbReference type="Proteomes" id="UP001195483"/>
    </source>
</evidence>
<keyword evidence="3" id="KW-1185">Reference proteome</keyword>
<comment type="caution">
    <text evidence="2">The sequence shown here is derived from an EMBL/GenBank/DDBJ whole genome shotgun (WGS) entry which is preliminary data.</text>
</comment>